<organism evidence="1 2">
    <name type="scientific">Ilyomonas limi</name>
    <dbReference type="NCBI Taxonomy" id="2575867"/>
    <lineage>
        <taxon>Bacteria</taxon>
        <taxon>Pseudomonadati</taxon>
        <taxon>Bacteroidota</taxon>
        <taxon>Chitinophagia</taxon>
        <taxon>Chitinophagales</taxon>
        <taxon>Chitinophagaceae</taxon>
        <taxon>Ilyomonas</taxon>
    </lineage>
</organism>
<sequence>MKKYYVALLCGAAISLAISCKKESGNINGNQPEAQPIAPSGFNFSTTKSITINVKLLTNDNQPLSGVLVNIYSSSANKDGKSL</sequence>
<dbReference type="AlphaFoldDB" id="A0A4U3KS95"/>
<evidence type="ECO:0000313" key="1">
    <source>
        <dbReference type="EMBL" id="TKK65228.1"/>
    </source>
</evidence>
<proteinExistence type="predicted"/>
<dbReference type="OrthoDB" id="1204817at2"/>
<dbReference type="RefSeq" id="WP_137263713.1">
    <property type="nucleotide sequence ID" value="NZ_SZQL01000023.1"/>
</dbReference>
<evidence type="ECO:0000313" key="2">
    <source>
        <dbReference type="Proteomes" id="UP000305848"/>
    </source>
</evidence>
<keyword evidence="2" id="KW-1185">Reference proteome</keyword>
<gene>
    <name evidence="1" type="ORF">FC093_20640</name>
</gene>
<dbReference type="EMBL" id="SZQL01000023">
    <property type="protein sequence ID" value="TKK65228.1"/>
    <property type="molecule type" value="Genomic_DNA"/>
</dbReference>
<protein>
    <submittedName>
        <fullName evidence="1">Uncharacterized protein</fullName>
    </submittedName>
</protein>
<comment type="caution">
    <text evidence="1">The sequence shown here is derived from an EMBL/GenBank/DDBJ whole genome shotgun (WGS) entry which is preliminary data.</text>
</comment>
<accession>A0A4U3KS95</accession>
<dbReference type="PROSITE" id="PS51257">
    <property type="entry name" value="PROKAR_LIPOPROTEIN"/>
    <property type="match status" value="1"/>
</dbReference>
<reference evidence="1 2" key="1">
    <citation type="submission" date="2019-05" db="EMBL/GenBank/DDBJ databases">
        <title>Panacibacter sp. strain 17mud1-8 Genome sequencing and assembly.</title>
        <authorList>
            <person name="Chhetri G."/>
        </authorList>
    </citation>
    <scope>NUCLEOTIDE SEQUENCE [LARGE SCALE GENOMIC DNA]</scope>
    <source>
        <strain evidence="1 2">17mud1-8</strain>
    </source>
</reference>
<name>A0A4U3KS95_9BACT</name>
<dbReference type="Proteomes" id="UP000305848">
    <property type="component" value="Unassembled WGS sequence"/>
</dbReference>